<evidence type="ECO:0000256" key="15">
    <source>
        <dbReference type="SAM" id="MobiDB-lite"/>
    </source>
</evidence>
<comment type="similarity">
    <text evidence="2">Belongs to the Ca(2+):cation antiporter (CaCA) (TC 2.A.19) family. SLC24A subfamily.</text>
</comment>
<gene>
    <name evidence="19" type="primary">LOC103364656</name>
</gene>
<feature type="domain" description="Sodium/calcium exchanger membrane region" evidence="17">
    <location>
        <begin position="479"/>
        <end position="627"/>
    </location>
</feature>
<dbReference type="InterPro" id="IPR044880">
    <property type="entry name" value="NCX_ion-bd_dom_sf"/>
</dbReference>
<dbReference type="PANTHER" id="PTHR10846:SF41">
    <property type="entry name" value="SODIUM_POTASSIUM_CALCIUM EXCHANGER 2"/>
    <property type="match status" value="1"/>
</dbReference>
<feature type="transmembrane region" description="Helical" evidence="16">
    <location>
        <begin position="478"/>
        <end position="501"/>
    </location>
</feature>
<dbReference type="FunFam" id="1.20.1420.30:FF:000002">
    <property type="entry name" value="Sodium/potassium/calcium exchanger 2 isoform 1"/>
    <property type="match status" value="2"/>
</dbReference>
<evidence type="ECO:0000313" key="19">
    <source>
        <dbReference type="RefSeq" id="XP_008290052.1"/>
    </source>
</evidence>
<keyword evidence="18" id="KW-1185">Reference proteome</keyword>
<dbReference type="Gene3D" id="1.20.1420.30">
    <property type="entry name" value="NCX, central ion-binding region"/>
    <property type="match status" value="3"/>
</dbReference>
<comment type="catalytic activity">
    <reaction evidence="14">
        <text>Ca(2+)(out) + K(+)(out) + 4 Na(+)(in) = Ca(2+)(in) + K(+)(in) + 4 Na(+)(out)</text>
        <dbReference type="Rhea" id="RHEA:69967"/>
        <dbReference type="ChEBI" id="CHEBI:29101"/>
        <dbReference type="ChEBI" id="CHEBI:29103"/>
        <dbReference type="ChEBI" id="CHEBI:29108"/>
    </reaction>
</comment>
<dbReference type="GO" id="GO:0060291">
    <property type="term" value="P:long-term synaptic potentiation"/>
    <property type="evidence" value="ECO:0007669"/>
    <property type="project" value="TreeGrafter"/>
</dbReference>
<dbReference type="NCBIfam" id="TIGR00367">
    <property type="entry name" value="calcium/sodium antiporter"/>
    <property type="match status" value="2"/>
</dbReference>
<dbReference type="GO" id="GO:0015293">
    <property type="term" value="F:symporter activity"/>
    <property type="evidence" value="ECO:0007669"/>
    <property type="project" value="UniProtKB-KW"/>
</dbReference>
<feature type="transmembrane region" description="Helical" evidence="16">
    <location>
        <begin position="581"/>
        <end position="603"/>
    </location>
</feature>
<comment type="subcellular location">
    <subcellularLocation>
        <location evidence="1">Membrane</location>
        <topology evidence="1">Multi-pass membrane protein</topology>
    </subcellularLocation>
</comment>
<dbReference type="PANTHER" id="PTHR10846">
    <property type="entry name" value="SODIUM/POTASSIUM/CALCIUM EXCHANGER"/>
    <property type="match status" value="1"/>
</dbReference>
<evidence type="ECO:0000256" key="6">
    <source>
        <dbReference type="ARBA" id="ARBA00022692"/>
    </source>
</evidence>
<evidence type="ECO:0000256" key="14">
    <source>
        <dbReference type="ARBA" id="ARBA00033627"/>
    </source>
</evidence>
<feature type="transmembrane region" description="Helical" evidence="16">
    <location>
        <begin position="799"/>
        <end position="815"/>
    </location>
</feature>
<dbReference type="GO" id="GO:0005262">
    <property type="term" value="F:calcium channel activity"/>
    <property type="evidence" value="ECO:0007669"/>
    <property type="project" value="TreeGrafter"/>
</dbReference>
<dbReference type="AlphaFoldDB" id="A0A9Y4N7F5"/>
<feature type="domain" description="Sodium/calcium exchanger membrane region" evidence="17">
    <location>
        <begin position="828"/>
        <end position="976"/>
    </location>
</feature>
<dbReference type="GO" id="GO:0005886">
    <property type="term" value="C:plasma membrane"/>
    <property type="evidence" value="ECO:0007669"/>
    <property type="project" value="TreeGrafter"/>
</dbReference>
<reference evidence="19" key="1">
    <citation type="submission" date="2025-08" db="UniProtKB">
        <authorList>
            <consortium name="RefSeq"/>
        </authorList>
    </citation>
    <scope>IDENTIFICATION</scope>
</reference>
<evidence type="ECO:0000256" key="2">
    <source>
        <dbReference type="ARBA" id="ARBA00005364"/>
    </source>
</evidence>
<evidence type="ECO:0000256" key="4">
    <source>
        <dbReference type="ARBA" id="ARBA00022449"/>
    </source>
</evidence>
<keyword evidence="4" id="KW-0050">Antiport</keyword>
<feature type="transmembrane region" description="Helical" evidence="16">
    <location>
        <begin position="930"/>
        <end position="952"/>
    </location>
</feature>
<feature type="transmembrane region" description="Helical" evidence="16">
    <location>
        <begin position="959"/>
        <end position="978"/>
    </location>
</feature>
<evidence type="ECO:0000256" key="1">
    <source>
        <dbReference type="ARBA" id="ARBA00004141"/>
    </source>
</evidence>
<evidence type="ECO:0000256" key="9">
    <source>
        <dbReference type="ARBA" id="ARBA00022847"/>
    </source>
</evidence>
<sequence length="989" mass="110156">MDFLLPIRSQDMLAYSSSAPLLGPHSSSTRHHYQCVKRKLRPGRILGFVISLVAVCTVCSWSAFSLVTTVDTERESADEGSAGAALPQRTLLQHRNLSAAHQDTPQSMESTSVLEMNHGDYPTDYFSVDERRQGFVSFHMFGMLYMFIALAIVCDEFFVPALTVITEKLEISDDVAGATFMAAGGSAPELFTSVIGVFVSHSNVGIGTIVGSAVFNILFVIGMCALFSKEVLNLTWWPLFRDVSFYIIGLLMLIYFFLDNQITLGESISLLMCYTCYVTFMKFNAKVEYVIKSTLGGNQVDGLENAPKVSLNPSTHPSIHPSIHPSVHPTMPAKPRLQREGSCASLHNSLMRNSIFQLMIHTLDPLSDEGRFKEKASILHKMAKKKCKEEGASANGVAPADKNIPNSSNVAVEVTPPMNGVAGGDEDGDEEEDEDQPLSLAWPDTTRKRLTYLFILPIVFPLWLTLPDVRRETSERFFPITFLGSICWIAFFSYLMVWWAHQVGETFWITEEIMGLTILAAGTSIPDLITSVIVARKGLGDMAVSSSVGSNIFDITVGLPFPWLIYNIINDFKPVEVSSNGLFCAIVLLFLMLLFVIISIAACKWRMSKFLGFLMFLLYFVFLIVSVMLEDKIIVCPVTSTQLHSVYYDFFLCFFLKVNEPGDDENKLTAKPRLQREGSCASLHNSLMRNSIFQLMIHTLDPLSDEGTSEQQHRLNAQGRFKEKASILHKMAKKKCKEEGASANGVAPADKNIPNSSNVAVEVTPPMNGVAGGDEDGDEEEDEDQPLSLAWPDTTRKRLTYLFILPIVFPLWLTLPDVRRETSERFFPITFLGSICWIAFFSYLMVWWAHQVGETFWITEEIMGLTILAAGTSIPDLITSVIVARKGLGDMAVSSSVGSNIFDITVGLPFPWLIYNIINDFKPVEVSSNGLFCAIVLLFLMLLFVIISIAACKWRMSKFLGFLMFLLYFVFLIVSVMLEDKIIVCPVTV</sequence>
<accession>A0A9Y4N7F5</accession>
<keyword evidence="10 16" id="KW-1133">Transmembrane helix</keyword>
<dbReference type="InterPro" id="IPR004481">
    <property type="entry name" value="K/Na/Ca-exchanger"/>
</dbReference>
<evidence type="ECO:0000256" key="16">
    <source>
        <dbReference type="SAM" id="Phobius"/>
    </source>
</evidence>
<evidence type="ECO:0000259" key="17">
    <source>
        <dbReference type="Pfam" id="PF01699"/>
    </source>
</evidence>
<dbReference type="Pfam" id="PF01699">
    <property type="entry name" value="Na_Ca_ex"/>
    <property type="match status" value="3"/>
</dbReference>
<keyword evidence="9" id="KW-0769">Symport</keyword>
<feature type="transmembrane region" description="Helical" evidence="16">
    <location>
        <begin position="827"/>
        <end position="850"/>
    </location>
</feature>
<evidence type="ECO:0000256" key="12">
    <source>
        <dbReference type="ARBA" id="ARBA00023136"/>
    </source>
</evidence>
<evidence type="ECO:0000256" key="7">
    <source>
        <dbReference type="ARBA" id="ARBA00022737"/>
    </source>
</evidence>
<feature type="transmembrane region" description="Helical" evidence="16">
    <location>
        <begin position="143"/>
        <end position="165"/>
    </location>
</feature>
<dbReference type="GO" id="GO:0006874">
    <property type="term" value="P:intracellular calcium ion homeostasis"/>
    <property type="evidence" value="ECO:0007669"/>
    <property type="project" value="TreeGrafter"/>
</dbReference>
<keyword evidence="7" id="KW-0677">Repeat</keyword>
<keyword evidence="11" id="KW-0406">Ion transport</keyword>
<dbReference type="Proteomes" id="UP000694891">
    <property type="component" value="Unplaced"/>
</dbReference>
<feature type="transmembrane region" description="Helical" evidence="16">
    <location>
        <begin position="450"/>
        <end position="466"/>
    </location>
</feature>
<dbReference type="FunFam" id="1.20.1420.30:FF:000004">
    <property type="entry name" value="Sodium/potassium/calcium exchanger 2 isoform 1"/>
    <property type="match status" value="1"/>
</dbReference>
<feature type="transmembrane region" description="Helical" evidence="16">
    <location>
        <begin position="205"/>
        <end position="227"/>
    </location>
</feature>
<feature type="transmembrane region" description="Helical" evidence="16">
    <location>
        <begin position="862"/>
        <end position="884"/>
    </location>
</feature>
<feature type="transmembrane region" description="Helical" evidence="16">
    <location>
        <begin position="610"/>
        <end position="629"/>
    </location>
</feature>
<feature type="compositionally biased region" description="Acidic residues" evidence="15">
    <location>
        <begin position="773"/>
        <end position="785"/>
    </location>
</feature>
<feature type="transmembrane region" description="Helical" evidence="16">
    <location>
        <begin position="896"/>
        <end position="918"/>
    </location>
</feature>
<evidence type="ECO:0000256" key="10">
    <source>
        <dbReference type="ARBA" id="ARBA00022989"/>
    </source>
</evidence>
<protein>
    <submittedName>
        <fullName evidence="19">Sodium/potassium/calcium exchanger 2-like</fullName>
    </submittedName>
</protein>
<feature type="transmembrane region" description="Helical" evidence="16">
    <location>
        <begin position="45"/>
        <end position="64"/>
    </location>
</feature>
<keyword evidence="6 16" id="KW-0812">Transmembrane</keyword>
<dbReference type="GO" id="GO:0008273">
    <property type="term" value="F:calcium, potassium:sodium antiporter activity"/>
    <property type="evidence" value="ECO:0007669"/>
    <property type="project" value="TreeGrafter"/>
</dbReference>
<feature type="transmembrane region" description="Helical" evidence="16">
    <location>
        <begin position="239"/>
        <end position="258"/>
    </location>
</feature>
<evidence type="ECO:0000256" key="8">
    <source>
        <dbReference type="ARBA" id="ARBA00022837"/>
    </source>
</evidence>
<keyword evidence="8" id="KW-0106">Calcium</keyword>
<feature type="transmembrane region" description="Helical" evidence="16">
    <location>
        <begin position="547"/>
        <end position="569"/>
    </location>
</feature>
<feature type="region of interest" description="Disordered" evidence="15">
    <location>
        <begin position="390"/>
        <end position="437"/>
    </location>
</feature>
<evidence type="ECO:0000256" key="5">
    <source>
        <dbReference type="ARBA" id="ARBA00022568"/>
    </source>
</evidence>
<feature type="transmembrane region" description="Helical" evidence="16">
    <location>
        <begin position="177"/>
        <end position="199"/>
    </location>
</feature>
<keyword evidence="13" id="KW-0325">Glycoprotein</keyword>
<evidence type="ECO:0000256" key="13">
    <source>
        <dbReference type="ARBA" id="ARBA00023180"/>
    </source>
</evidence>
<evidence type="ECO:0000256" key="11">
    <source>
        <dbReference type="ARBA" id="ARBA00023065"/>
    </source>
</evidence>
<name>A0A9Y4N7F5_9TELE</name>
<evidence type="ECO:0000313" key="18">
    <source>
        <dbReference type="Proteomes" id="UP000694891"/>
    </source>
</evidence>
<keyword evidence="3" id="KW-0813">Transport</keyword>
<feature type="compositionally biased region" description="Acidic residues" evidence="15">
    <location>
        <begin position="424"/>
        <end position="436"/>
    </location>
</feature>
<dbReference type="InterPro" id="IPR004837">
    <property type="entry name" value="NaCa_Exmemb"/>
</dbReference>
<evidence type="ECO:0000256" key="3">
    <source>
        <dbReference type="ARBA" id="ARBA00022448"/>
    </source>
</evidence>
<feature type="domain" description="Sodium/calcium exchanger membrane region" evidence="17">
    <location>
        <begin position="140"/>
        <end position="281"/>
    </location>
</feature>
<dbReference type="RefSeq" id="XP_008290052.1">
    <property type="nucleotide sequence ID" value="XM_008291830.1"/>
</dbReference>
<proteinExistence type="inferred from homology"/>
<keyword evidence="5" id="KW-0109">Calcium transport</keyword>
<feature type="region of interest" description="Disordered" evidence="15">
    <location>
        <begin position="739"/>
        <end position="786"/>
    </location>
</feature>
<keyword evidence="12 16" id="KW-0472">Membrane</keyword>
<organism evidence="18 19">
    <name type="scientific">Stegastes partitus</name>
    <name type="common">bicolor damselfish</name>
    <dbReference type="NCBI Taxonomy" id="144197"/>
    <lineage>
        <taxon>Eukaryota</taxon>
        <taxon>Metazoa</taxon>
        <taxon>Chordata</taxon>
        <taxon>Craniata</taxon>
        <taxon>Vertebrata</taxon>
        <taxon>Euteleostomi</taxon>
        <taxon>Actinopterygii</taxon>
        <taxon>Neopterygii</taxon>
        <taxon>Teleostei</taxon>
        <taxon>Neoteleostei</taxon>
        <taxon>Acanthomorphata</taxon>
        <taxon>Ovalentaria</taxon>
        <taxon>Pomacentridae</taxon>
        <taxon>Stegastes</taxon>
    </lineage>
</organism>
<dbReference type="GeneID" id="103364656"/>
<dbReference type="GO" id="GO:0060292">
    <property type="term" value="P:long-term synaptic depression"/>
    <property type="evidence" value="ECO:0007669"/>
    <property type="project" value="TreeGrafter"/>
</dbReference>